<name>X1VSI4_9ZZZZ</name>
<dbReference type="AlphaFoldDB" id="X1VSI4"/>
<organism evidence="2">
    <name type="scientific">marine sediment metagenome</name>
    <dbReference type="NCBI Taxonomy" id="412755"/>
    <lineage>
        <taxon>unclassified sequences</taxon>
        <taxon>metagenomes</taxon>
        <taxon>ecological metagenomes</taxon>
    </lineage>
</organism>
<feature type="non-terminal residue" evidence="2">
    <location>
        <position position="1"/>
    </location>
</feature>
<reference evidence="2" key="1">
    <citation type="journal article" date="2014" name="Front. Microbiol.">
        <title>High frequency of phylogenetically diverse reductive dehalogenase-homologous genes in deep subseafloor sedimentary metagenomes.</title>
        <authorList>
            <person name="Kawai M."/>
            <person name="Futagami T."/>
            <person name="Toyoda A."/>
            <person name="Takaki Y."/>
            <person name="Nishi S."/>
            <person name="Hori S."/>
            <person name="Arai W."/>
            <person name="Tsubouchi T."/>
            <person name="Morono Y."/>
            <person name="Uchiyama I."/>
            <person name="Ito T."/>
            <person name="Fujiyama A."/>
            <person name="Inagaki F."/>
            <person name="Takami H."/>
        </authorList>
    </citation>
    <scope>NUCLEOTIDE SEQUENCE</scope>
    <source>
        <strain evidence="2">Expedition CK06-06</strain>
    </source>
</reference>
<sequence>ITLSRCGDEIIAIREPKEETPATPPTETPPP</sequence>
<protein>
    <submittedName>
        <fullName evidence="2">Uncharacterized protein</fullName>
    </submittedName>
</protein>
<dbReference type="EMBL" id="BARW01037258">
    <property type="protein sequence ID" value="GAJ23702.1"/>
    <property type="molecule type" value="Genomic_DNA"/>
</dbReference>
<evidence type="ECO:0000256" key="1">
    <source>
        <dbReference type="SAM" id="MobiDB-lite"/>
    </source>
</evidence>
<evidence type="ECO:0000313" key="2">
    <source>
        <dbReference type="EMBL" id="GAJ23702.1"/>
    </source>
</evidence>
<feature type="compositionally biased region" description="Basic and acidic residues" evidence="1">
    <location>
        <begin position="1"/>
        <end position="20"/>
    </location>
</feature>
<feature type="compositionally biased region" description="Pro residues" evidence="1">
    <location>
        <begin position="22"/>
        <end position="31"/>
    </location>
</feature>
<gene>
    <name evidence="2" type="ORF">S12H4_57577</name>
</gene>
<accession>X1VSI4</accession>
<proteinExistence type="predicted"/>
<feature type="region of interest" description="Disordered" evidence="1">
    <location>
        <begin position="1"/>
        <end position="31"/>
    </location>
</feature>
<comment type="caution">
    <text evidence="2">The sequence shown here is derived from an EMBL/GenBank/DDBJ whole genome shotgun (WGS) entry which is preliminary data.</text>
</comment>